<keyword evidence="2" id="KW-1185">Reference proteome</keyword>
<dbReference type="Proteomes" id="UP001631969">
    <property type="component" value="Unassembled WGS sequence"/>
</dbReference>
<reference evidence="1" key="1">
    <citation type="submission" date="2024-12" db="EMBL/GenBank/DDBJ databases">
        <authorList>
            <person name="Wu N."/>
        </authorList>
    </citation>
    <scope>NUCLEOTIDE SEQUENCE</scope>
    <source>
        <strain evidence="1">P15</strain>
    </source>
</reference>
<proteinExistence type="predicted"/>
<protein>
    <submittedName>
        <fullName evidence="1">Helix-turn-helix domain-containing protein</fullName>
    </submittedName>
</protein>
<name>A0ACC7NSL6_9BACL</name>
<organism evidence="1 2">
    <name type="scientific">Paenibacillus mesotrionivorans</name>
    <dbReference type="NCBI Taxonomy" id="3160968"/>
    <lineage>
        <taxon>Bacteria</taxon>
        <taxon>Bacillati</taxon>
        <taxon>Bacillota</taxon>
        <taxon>Bacilli</taxon>
        <taxon>Bacillales</taxon>
        <taxon>Paenibacillaceae</taxon>
        <taxon>Paenibacillus</taxon>
    </lineage>
</organism>
<evidence type="ECO:0000313" key="1">
    <source>
        <dbReference type="EMBL" id="MFM9327140.1"/>
    </source>
</evidence>
<gene>
    <name evidence="1" type="ORF">ACI1P1_02400</name>
</gene>
<sequence length="285" mass="33754">MIQLTPMPWLDVFLFTYANRFQDHPVEFIHAHEGMEFLYVHEGMGQLILNGRQYRIEPHMLLFYQPFQIHSFNMDIPYTRTLLKIKLPLDERFGALFPSIHAFISSLIHLQPEEQVFLLNERQDLELVSQFRLLNETLALTPHSDRRQHFFSFLAPFLSYLQTRIIAGSHLPGHLLQPRASRHIEIVMDWLEQHYQEQFQLEKLASEIHLSPSYLSRMFRSHTGNTITEYINKKRLEEASLLLLTTSLPVSQISSKVGYADVTYFCRIFKKRYGTAPLHYRTDYR</sequence>
<comment type="caution">
    <text evidence="1">The sequence shown here is derived from an EMBL/GenBank/DDBJ whole genome shotgun (WGS) entry which is preliminary data.</text>
</comment>
<evidence type="ECO:0000313" key="2">
    <source>
        <dbReference type="Proteomes" id="UP001631969"/>
    </source>
</evidence>
<accession>A0ACC7NSL6</accession>
<dbReference type="EMBL" id="JBJURJ010000001">
    <property type="protein sequence ID" value="MFM9327140.1"/>
    <property type="molecule type" value="Genomic_DNA"/>
</dbReference>